<dbReference type="InterPro" id="IPR049163">
    <property type="entry name" value="Pif1-like_2B_dom"/>
</dbReference>
<evidence type="ECO:0000259" key="17">
    <source>
        <dbReference type="SMART" id="SM00382"/>
    </source>
</evidence>
<dbReference type="GO" id="GO:0000723">
    <property type="term" value="P:telomere maintenance"/>
    <property type="evidence" value="ECO:0007669"/>
    <property type="project" value="InterPro"/>
</dbReference>
<dbReference type="GO" id="GO:0005739">
    <property type="term" value="C:mitochondrion"/>
    <property type="evidence" value="ECO:0007669"/>
    <property type="project" value="UniProtKB-SubCell"/>
</dbReference>
<feature type="compositionally biased region" description="Polar residues" evidence="16">
    <location>
        <begin position="8"/>
        <end position="65"/>
    </location>
</feature>
<accession>A0A0D2IYR0</accession>
<evidence type="ECO:0000256" key="6">
    <source>
        <dbReference type="ARBA" id="ARBA00022806"/>
    </source>
</evidence>
<dbReference type="InterPro" id="IPR048293">
    <property type="entry name" value="PIF1_RRM3_pfh1"/>
</dbReference>
<dbReference type="GO" id="GO:0005730">
    <property type="term" value="C:nucleolus"/>
    <property type="evidence" value="ECO:0007669"/>
    <property type="project" value="UniProtKB-SubCell"/>
</dbReference>
<evidence type="ECO:0000256" key="14">
    <source>
        <dbReference type="ARBA" id="ARBA00048954"/>
    </source>
</evidence>
<dbReference type="GeneID" id="25291208"/>
<keyword evidence="19" id="KW-1185">Reference proteome</keyword>
<keyword evidence="5 15" id="KW-0378">Hydrolase</keyword>
<dbReference type="Proteomes" id="UP000053617">
    <property type="component" value="Unassembled WGS sequence"/>
</dbReference>
<evidence type="ECO:0000256" key="3">
    <source>
        <dbReference type="ARBA" id="ARBA00022741"/>
    </source>
</evidence>
<dbReference type="OrthoDB" id="432234at2759"/>
<evidence type="ECO:0000256" key="7">
    <source>
        <dbReference type="ARBA" id="ARBA00022840"/>
    </source>
</evidence>
<comment type="subunit">
    <text evidence="15">Monomer.</text>
</comment>
<evidence type="ECO:0000256" key="2">
    <source>
        <dbReference type="ARBA" id="ARBA00004604"/>
    </source>
</evidence>
<proteinExistence type="inferred from homology"/>
<evidence type="ECO:0000256" key="8">
    <source>
        <dbReference type="ARBA" id="ARBA00023125"/>
    </source>
</evidence>
<comment type="function">
    <text evidence="15">DNA-dependent ATPase and 5'-3' DNA helicase required for the maintenance of both mitochondrial and nuclear genome stability.</text>
</comment>
<dbReference type="InterPro" id="IPR051055">
    <property type="entry name" value="PIF1_helicase"/>
</dbReference>
<evidence type="ECO:0000256" key="5">
    <source>
        <dbReference type="ARBA" id="ARBA00022801"/>
    </source>
</evidence>
<feature type="binding site" evidence="15">
    <location>
        <begin position="270"/>
        <end position="277"/>
    </location>
    <ligand>
        <name>ATP</name>
        <dbReference type="ChEBI" id="CHEBI:30616"/>
    </ligand>
</feature>
<feature type="compositionally biased region" description="Polar residues" evidence="16">
    <location>
        <begin position="197"/>
        <end position="225"/>
    </location>
</feature>
<dbReference type="GO" id="GO:0005524">
    <property type="term" value="F:ATP binding"/>
    <property type="evidence" value="ECO:0007669"/>
    <property type="project" value="UniProtKB-UniRule"/>
</dbReference>
<evidence type="ECO:0000256" key="12">
    <source>
        <dbReference type="ARBA" id="ARBA00023235"/>
    </source>
</evidence>
<feature type="DNA-binding region" evidence="15">
    <location>
        <begin position="681"/>
        <end position="700"/>
    </location>
</feature>
<dbReference type="SUPFAM" id="SSF52540">
    <property type="entry name" value="P-loop containing nucleoside triphosphate hydrolases"/>
    <property type="match status" value="2"/>
</dbReference>
<evidence type="ECO:0000256" key="10">
    <source>
        <dbReference type="ARBA" id="ARBA00023172"/>
    </source>
</evidence>
<keyword evidence="8 15" id="KW-0238">DNA-binding</keyword>
<dbReference type="RefSeq" id="XP_013275617.1">
    <property type="nucleotide sequence ID" value="XM_013420163.1"/>
</dbReference>
<dbReference type="GO" id="GO:0016887">
    <property type="term" value="F:ATP hydrolysis activity"/>
    <property type="evidence" value="ECO:0007669"/>
    <property type="project" value="RHEA"/>
</dbReference>
<keyword evidence="13 15" id="KW-0539">Nucleus</keyword>
<dbReference type="AlphaFoldDB" id="A0A0D2IYR0"/>
<keyword evidence="4 15" id="KW-0227">DNA damage</keyword>
<feature type="region of interest" description="Disordered" evidence="16">
    <location>
        <begin position="1"/>
        <end position="174"/>
    </location>
</feature>
<keyword evidence="11 15" id="KW-0234">DNA repair</keyword>
<dbReference type="EMBL" id="KN847476">
    <property type="protein sequence ID" value="KIX08481.1"/>
    <property type="molecule type" value="Genomic_DNA"/>
</dbReference>
<name>A0A0D2IYR0_9EURO</name>
<dbReference type="CDD" id="cd18809">
    <property type="entry name" value="SF1_C_RecD"/>
    <property type="match status" value="1"/>
</dbReference>
<dbReference type="InterPro" id="IPR003593">
    <property type="entry name" value="AAA+_ATPase"/>
</dbReference>
<dbReference type="Pfam" id="PF21530">
    <property type="entry name" value="Pif1_2B_dom"/>
    <property type="match status" value="1"/>
</dbReference>
<feature type="compositionally biased region" description="Pro residues" evidence="16">
    <location>
        <begin position="132"/>
        <end position="144"/>
    </location>
</feature>
<comment type="cofactor">
    <cofactor evidence="1 15">
        <name>Mg(2+)</name>
        <dbReference type="ChEBI" id="CHEBI:18420"/>
    </cofactor>
</comment>
<keyword evidence="7 15" id="KW-0067">ATP-binding</keyword>
<feature type="compositionally biased region" description="Polar residues" evidence="16">
    <location>
        <begin position="74"/>
        <end position="84"/>
    </location>
</feature>
<dbReference type="Pfam" id="PF05970">
    <property type="entry name" value="PIF1"/>
    <property type="match status" value="1"/>
</dbReference>
<comment type="similarity">
    <text evidence="15">Belongs to the helicase family. PIF1 subfamily.</text>
</comment>
<dbReference type="FunFam" id="3.40.50.300:FF:001226">
    <property type="entry name" value="ATP-dependent DNA helicase PIF1"/>
    <property type="match status" value="1"/>
</dbReference>
<evidence type="ECO:0000256" key="9">
    <source>
        <dbReference type="ARBA" id="ARBA00023128"/>
    </source>
</evidence>
<keyword evidence="9 15" id="KW-0496">Mitochondrion</keyword>
<dbReference type="PANTHER" id="PTHR47642:SF5">
    <property type="entry name" value="ATP-DEPENDENT DNA HELICASE"/>
    <property type="match status" value="1"/>
</dbReference>
<dbReference type="EC" id="5.6.2.3" evidence="15"/>
<evidence type="ECO:0000313" key="19">
    <source>
        <dbReference type="Proteomes" id="UP000053617"/>
    </source>
</evidence>
<dbReference type="SMART" id="SM00382">
    <property type="entry name" value="AAA"/>
    <property type="match status" value="1"/>
</dbReference>
<evidence type="ECO:0000256" key="16">
    <source>
        <dbReference type="SAM" id="MobiDB-lite"/>
    </source>
</evidence>
<sequence length="766" mass="85108">MYHGANDQRASTGPNEKTQSSRRLNSGAANISRDTTPNSLKRTFDRSMSTSNNLGSLHQQTSFDENSPPALVDLTTNSPEQASSDIKYPFLDGPGSIPYPSLPPLPRGSPPSSAPAPWSSSPEWHHEKPNTRIPPPEIPSPGPVRPNKKRVFPGSFSSSTAQNTSLGVNDSGRSGIFDKFAAPKQYESVKSRDRASSVMSEMLQKSSSIRQRPNTPMSRSASNRSIPPPATPVGAQDSTTERVPEPFLSDEQKAVMKAVMEEGKSVFFTGSAGTGKSVLMRSIIAQLRHRYRHELDRIAITASTGLASCILEGQTLHSWSGIGLGKEPAPELVKKIKRNQKSRQRWLRTKVLIIDEISMVDGQLFDKLEQIARTIRNNGRPFGGIQLVVTGDFFQLPPVPEKNATAKFVFDAMTWDTCIQHTILLTHVFRQKDEQFARMLNEMRLGKMSAATIREFKALSRPLDFRDEIEATELYPRREEVENANQNRMRKLSGQIMTFNAIDSGNADPHTRKNLLNNFIAPEILELKKGAQVMLIKNIDGQLVNGSLGIVQSFMDEGTFFAYKEDEPAFLLALGPDNGENEEDKAAVRQKIQAARLKNSGTTAASTRLWPMVRFNLPDGTSRSMLCSPDEWKTESQQGEVLAKRVQVPLILAWALSIHKAQGQTLSRVKVDLGKVFEKGQAYVALSRARTKEGLQVLRFDERKVMVHQKVLHFYSKLSGHATLEQQPAASKLKAEDEEEEEFSHDISYEEILEAESQLMKASSTA</sequence>
<dbReference type="GO" id="GO:0006310">
    <property type="term" value="P:DNA recombination"/>
    <property type="evidence" value="ECO:0007669"/>
    <property type="project" value="UniProtKB-UniRule"/>
</dbReference>
<keyword evidence="3 15" id="KW-0547">Nucleotide-binding</keyword>
<feature type="region of interest" description="Disordered" evidence="16">
    <location>
        <begin position="186"/>
        <end position="243"/>
    </location>
</feature>
<evidence type="ECO:0000256" key="15">
    <source>
        <dbReference type="HAMAP-Rule" id="MF_03176"/>
    </source>
</evidence>
<dbReference type="Gene3D" id="3.40.50.300">
    <property type="entry name" value="P-loop containing nucleotide triphosphate hydrolases"/>
    <property type="match status" value="1"/>
</dbReference>
<evidence type="ECO:0000313" key="18">
    <source>
        <dbReference type="EMBL" id="KIX08481.1"/>
    </source>
</evidence>
<feature type="compositionally biased region" description="Polar residues" evidence="16">
    <location>
        <begin position="155"/>
        <end position="172"/>
    </location>
</feature>
<dbReference type="GO" id="GO:0043139">
    <property type="term" value="F:5'-3' DNA helicase activity"/>
    <property type="evidence" value="ECO:0007669"/>
    <property type="project" value="UniProtKB-UniRule"/>
</dbReference>
<keyword evidence="12 15" id="KW-0413">Isomerase</keyword>
<dbReference type="CDD" id="cd18037">
    <property type="entry name" value="DEXSc_Pif1_like"/>
    <property type="match status" value="1"/>
</dbReference>
<keyword evidence="6 15" id="KW-0347">Helicase</keyword>
<dbReference type="GO" id="GO:0006281">
    <property type="term" value="P:DNA repair"/>
    <property type="evidence" value="ECO:0007669"/>
    <property type="project" value="UniProtKB-UniRule"/>
</dbReference>
<evidence type="ECO:0000256" key="13">
    <source>
        <dbReference type="ARBA" id="ARBA00023242"/>
    </source>
</evidence>
<keyword evidence="10 15" id="KW-0233">DNA recombination</keyword>
<evidence type="ECO:0000256" key="11">
    <source>
        <dbReference type="ARBA" id="ARBA00023204"/>
    </source>
</evidence>
<gene>
    <name evidence="15" type="primary">PIF1</name>
    <name evidence="18" type="ORF">Z518_03137</name>
</gene>
<feature type="compositionally biased region" description="Pro residues" evidence="16">
    <location>
        <begin position="100"/>
        <end position="114"/>
    </location>
</feature>
<reference evidence="18 19" key="1">
    <citation type="submission" date="2015-01" db="EMBL/GenBank/DDBJ databases">
        <title>The Genome Sequence of Rhinocladiella mackenzie CBS 650.93.</title>
        <authorList>
            <consortium name="The Broad Institute Genomics Platform"/>
            <person name="Cuomo C."/>
            <person name="de Hoog S."/>
            <person name="Gorbushina A."/>
            <person name="Stielow B."/>
            <person name="Teixiera M."/>
            <person name="Abouelleil A."/>
            <person name="Chapman S.B."/>
            <person name="Priest M."/>
            <person name="Young S.K."/>
            <person name="Wortman J."/>
            <person name="Nusbaum C."/>
            <person name="Birren B."/>
        </authorList>
    </citation>
    <scope>NUCLEOTIDE SEQUENCE [LARGE SCALE GENOMIC DNA]</scope>
    <source>
        <strain evidence="18 19">CBS 650.93</strain>
    </source>
</reference>
<dbReference type="InterPro" id="IPR010285">
    <property type="entry name" value="DNA_helicase_pif1-like_DEAD"/>
</dbReference>
<dbReference type="HAMAP" id="MF_03176">
    <property type="entry name" value="PIF1"/>
    <property type="match status" value="1"/>
</dbReference>
<dbReference type="VEuPathDB" id="FungiDB:Z518_03137"/>
<evidence type="ECO:0000256" key="4">
    <source>
        <dbReference type="ARBA" id="ARBA00022763"/>
    </source>
</evidence>
<dbReference type="HOGENOM" id="CLU_001613_0_1_1"/>
<comment type="subcellular location">
    <subcellularLocation>
        <location evidence="2">Nucleus</location>
        <location evidence="2">Nucleolus</location>
    </subcellularLocation>
    <subcellularLocation>
        <location evidence="15">Nucleus</location>
    </subcellularLocation>
    <subcellularLocation>
        <location evidence="15">Mitochondrion</location>
    </subcellularLocation>
</comment>
<organism evidence="18 19">
    <name type="scientific">Rhinocladiella mackenziei CBS 650.93</name>
    <dbReference type="NCBI Taxonomy" id="1442369"/>
    <lineage>
        <taxon>Eukaryota</taxon>
        <taxon>Fungi</taxon>
        <taxon>Dikarya</taxon>
        <taxon>Ascomycota</taxon>
        <taxon>Pezizomycotina</taxon>
        <taxon>Eurotiomycetes</taxon>
        <taxon>Chaetothyriomycetidae</taxon>
        <taxon>Chaetothyriales</taxon>
        <taxon>Herpotrichiellaceae</taxon>
        <taxon>Rhinocladiella</taxon>
    </lineage>
</organism>
<comment type="catalytic activity">
    <reaction evidence="14 15">
        <text>ATP + H2O = ADP + phosphate + H(+)</text>
        <dbReference type="Rhea" id="RHEA:13065"/>
        <dbReference type="ChEBI" id="CHEBI:15377"/>
        <dbReference type="ChEBI" id="CHEBI:15378"/>
        <dbReference type="ChEBI" id="CHEBI:30616"/>
        <dbReference type="ChEBI" id="CHEBI:43474"/>
        <dbReference type="ChEBI" id="CHEBI:456216"/>
        <dbReference type="EC" id="5.6.2.3"/>
    </reaction>
</comment>
<dbReference type="InterPro" id="IPR027417">
    <property type="entry name" value="P-loop_NTPase"/>
</dbReference>
<protein>
    <recommendedName>
        <fullName evidence="15">ATP-dependent DNA helicase PIF1</fullName>
        <ecNumber evidence="15">5.6.2.3</ecNumber>
    </recommendedName>
    <alternativeName>
        <fullName evidence="15">DNA 5'-3' helicase PIF1</fullName>
    </alternativeName>
    <alternativeName>
        <fullName evidence="15">DNA repair and recombination helicase PIF1</fullName>
    </alternativeName>
</protein>
<evidence type="ECO:0000256" key="1">
    <source>
        <dbReference type="ARBA" id="ARBA00001946"/>
    </source>
</evidence>
<dbReference type="STRING" id="1442369.A0A0D2IYR0"/>
<dbReference type="PANTHER" id="PTHR47642">
    <property type="entry name" value="ATP-DEPENDENT DNA HELICASE"/>
    <property type="match status" value="1"/>
</dbReference>
<feature type="domain" description="AAA+ ATPase" evidence="17">
    <location>
        <begin position="262"/>
        <end position="440"/>
    </location>
</feature>
<dbReference type="GO" id="GO:0003697">
    <property type="term" value="F:single-stranded DNA binding"/>
    <property type="evidence" value="ECO:0007669"/>
    <property type="project" value="UniProtKB-ARBA"/>
</dbReference>